<evidence type="ECO:0000313" key="8">
    <source>
        <dbReference type="EMBL" id="PWN90613.1"/>
    </source>
</evidence>
<keyword evidence="9" id="KW-1185">Reference proteome</keyword>
<evidence type="ECO:0000256" key="3">
    <source>
        <dbReference type="ARBA" id="ARBA00013036"/>
    </source>
</evidence>
<evidence type="ECO:0000256" key="7">
    <source>
        <dbReference type="RuleBase" id="RU000605"/>
    </source>
</evidence>
<dbReference type="GO" id="GO:0009073">
    <property type="term" value="P:aromatic amino acid family biosynthetic process"/>
    <property type="evidence" value="ECO:0007669"/>
    <property type="project" value="UniProtKB-KW"/>
</dbReference>
<dbReference type="OrthoDB" id="1721239at2759"/>
<dbReference type="FunCoup" id="A0A316YRG8">
    <property type="interactions" value="220"/>
</dbReference>
<evidence type="ECO:0000256" key="1">
    <source>
        <dbReference type="ARBA" id="ARBA00005044"/>
    </source>
</evidence>
<dbReference type="PANTHER" id="PTHR21085:SF0">
    <property type="entry name" value="CHORISMATE SYNTHASE"/>
    <property type="match status" value="1"/>
</dbReference>
<keyword evidence="6 7" id="KW-0456">Lyase</keyword>
<evidence type="ECO:0000256" key="6">
    <source>
        <dbReference type="ARBA" id="ARBA00023239"/>
    </source>
</evidence>
<dbReference type="GO" id="GO:0008652">
    <property type="term" value="P:amino acid biosynthetic process"/>
    <property type="evidence" value="ECO:0007669"/>
    <property type="project" value="UniProtKB-KW"/>
</dbReference>
<dbReference type="PROSITE" id="PS00787">
    <property type="entry name" value="CHORISMATE_SYNTHASE_1"/>
    <property type="match status" value="1"/>
</dbReference>
<evidence type="ECO:0000256" key="5">
    <source>
        <dbReference type="ARBA" id="ARBA00023141"/>
    </source>
</evidence>
<dbReference type="HAMAP" id="MF_00300">
    <property type="entry name" value="Chorismate_synth"/>
    <property type="match status" value="1"/>
</dbReference>
<dbReference type="NCBIfam" id="TIGR00033">
    <property type="entry name" value="aroC"/>
    <property type="match status" value="2"/>
</dbReference>
<sequence>MSTFGSHFRVTTYGESHCASVGCIVDGVPPGMALSEADVQVQLSRRRPGQSNLTTPRDEKDAVKIQAGVEKGVTLGSPLSMLVRNEDQRPHDYSDDTLDLYPRPSHADWTYLDKYGVKSSSGGGRSSARETIGRVAAGAVAEKYLREAFGVEIVAFVSSVGKVHIPRYPGEQLAGDESANAAVGAGSSSKLVDNYIDTTGLTEEEAEEPLSLEFRQLLATITRQDVDKTDIRCPHPVAAERMRQRILLAKSNNDSIGGSVTCVIRKVPSGLGEPCFDKLEAKLAHAMLSIPATKAFEIGSGFRGTEVPGSRHNDRFVAKHDGTLGTATNWSGGIQGGISNGEEIYFRIGFKSPATISQNQSTATYSGKDGTLATRGRHDPCVVPRAVPIVESMAALAIMDALLAQDARTMAASRLNAGPVLALPNSMHLPSKLKTRQDHLSGS</sequence>
<evidence type="ECO:0000313" key="9">
    <source>
        <dbReference type="Proteomes" id="UP000245768"/>
    </source>
</evidence>
<dbReference type="GO" id="GO:0009423">
    <property type="term" value="P:chorismate biosynthetic process"/>
    <property type="evidence" value="ECO:0007669"/>
    <property type="project" value="UniProtKB-UniPathway"/>
</dbReference>
<evidence type="ECO:0000256" key="2">
    <source>
        <dbReference type="ARBA" id="ARBA00008014"/>
    </source>
</evidence>
<organism evidence="8 9">
    <name type="scientific">Acaromyces ingoldii</name>
    <dbReference type="NCBI Taxonomy" id="215250"/>
    <lineage>
        <taxon>Eukaryota</taxon>
        <taxon>Fungi</taxon>
        <taxon>Dikarya</taxon>
        <taxon>Basidiomycota</taxon>
        <taxon>Ustilaginomycotina</taxon>
        <taxon>Exobasidiomycetes</taxon>
        <taxon>Exobasidiales</taxon>
        <taxon>Cryptobasidiaceae</taxon>
        <taxon>Acaromyces</taxon>
    </lineage>
</organism>
<comment type="pathway">
    <text evidence="1 7">Metabolic intermediate biosynthesis; chorismate biosynthesis; chorismate from D-erythrose 4-phosphate and phosphoenolpyruvate: step 7/7.</text>
</comment>
<comment type="catalytic activity">
    <reaction evidence="7">
        <text>5-O-(1-carboxyvinyl)-3-phosphoshikimate = chorismate + phosphate</text>
        <dbReference type="Rhea" id="RHEA:21020"/>
        <dbReference type="ChEBI" id="CHEBI:29748"/>
        <dbReference type="ChEBI" id="CHEBI:43474"/>
        <dbReference type="ChEBI" id="CHEBI:57701"/>
        <dbReference type="EC" id="4.2.3.5"/>
    </reaction>
</comment>
<dbReference type="Proteomes" id="UP000245768">
    <property type="component" value="Unassembled WGS sequence"/>
</dbReference>
<protein>
    <recommendedName>
        <fullName evidence="3 7">Chorismate synthase</fullName>
        <ecNumber evidence="3 7">4.2.3.5</ecNumber>
    </recommendedName>
</protein>
<dbReference type="CDD" id="cd07304">
    <property type="entry name" value="Chorismate_synthase"/>
    <property type="match status" value="1"/>
</dbReference>
<reference evidence="8 9" key="1">
    <citation type="journal article" date="2018" name="Mol. Biol. Evol.">
        <title>Broad Genomic Sampling Reveals a Smut Pathogenic Ancestry of the Fungal Clade Ustilaginomycotina.</title>
        <authorList>
            <person name="Kijpornyongpan T."/>
            <person name="Mondo S.J."/>
            <person name="Barry K."/>
            <person name="Sandor L."/>
            <person name="Lee J."/>
            <person name="Lipzen A."/>
            <person name="Pangilinan J."/>
            <person name="LaButti K."/>
            <person name="Hainaut M."/>
            <person name="Henrissat B."/>
            <person name="Grigoriev I.V."/>
            <person name="Spatafora J.W."/>
            <person name="Aime M.C."/>
        </authorList>
    </citation>
    <scope>NUCLEOTIDE SEQUENCE [LARGE SCALE GENOMIC DNA]</scope>
    <source>
        <strain evidence="8 9">MCA 4198</strain>
    </source>
</reference>
<dbReference type="GO" id="GO:0005829">
    <property type="term" value="C:cytosol"/>
    <property type="evidence" value="ECO:0007669"/>
    <property type="project" value="TreeGrafter"/>
</dbReference>
<dbReference type="GeneID" id="37040749"/>
<comment type="cofactor">
    <cofactor evidence="7">
        <name>FMNH2</name>
        <dbReference type="ChEBI" id="CHEBI:57618"/>
    </cofactor>
    <text evidence="7">Reduced FMN (FMNH(2)).</text>
</comment>
<dbReference type="SUPFAM" id="SSF103263">
    <property type="entry name" value="Chorismate synthase, AroC"/>
    <property type="match status" value="1"/>
</dbReference>
<dbReference type="InParanoid" id="A0A316YRG8"/>
<gene>
    <name evidence="8" type="ORF">FA10DRAFT_230740</name>
</gene>
<evidence type="ECO:0000256" key="4">
    <source>
        <dbReference type="ARBA" id="ARBA00022605"/>
    </source>
</evidence>
<keyword evidence="4 7" id="KW-0028">Amino-acid biosynthesis</keyword>
<dbReference type="InterPro" id="IPR000453">
    <property type="entry name" value="Chorismate_synth"/>
</dbReference>
<dbReference type="STRING" id="215250.A0A316YRG8"/>
<dbReference type="EMBL" id="KZ819636">
    <property type="protein sequence ID" value="PWN90613.1"/>
    <property type="molecule type" value="Genomic_DNA"/>
</dbReference>
<dbReference type="EC" id="4.2.3.5" evidence="3 7"/>
<dbReference type="InterPro" id="IPR020541">
    <property type="entry name" value="Chorismate_synthase_CS"/>
</dbReference>
<dbReference type="PANTHER" id="PTHR21085">
    <property type="entry name" value="CHORISMATE SYNTHASE"/>
    <property type="match status" value="1"/>
</dbReference>
<dbReference type="GO" id="GO:0004107">
    <property type="term" value="F:chorismate synthase activity"/>
    <property type="evidence" value="ECO:0007669"/>
    <property type="project" value="UniProtKB-EC"/>
</dbReference>
<dbReference type="PROSITE" id="PS00788">
    <property type="entry name" value="CHORISMATE_SYNTHASE_2"/>
    <property type="match status" value="1"/>
</dbReference>
<dbReference type="RefSeq" id="XP_025377811.1">
    <property type="nucleotide sequence ID" value="XM_025518833.1"/>
</dbReference>
<name>A0A316YRG8_9BASI</name>
<dbReference type="UniPathway" id="UPA00053">
    <property type="reaction ID" value="UER00090"/>
</dbReference>
<dbReference type="InterPro" id="IPR035904">
    <property type="entry name" value="Chorismate_synth_AroC_sf"/>
</dbReference>
<dbReference type="Gene3D" id="3.60.150.10">
    <property type="entry name" value="Chorismate synthase AroC"/>
    <property type="match status" value="2"/>
</dbReference>
<dbReference type="AlphaFoldDB" id="A0A316YRG8"/>
<comment type="similarity">
    <text evidence="2 7">Belongs to the chorismate synthase family.</text>
</comment>
<dbReference type="PROSITE" id="PS00789">
    <property type="entry name" value="CHORISMATE_SYNTHASE_3"/>
    <property type="match status" value="1"/>
</dbReference>
<accession>A0A316YRG8</accession>
<keyword evidence="5 7" id="KW-0057">Aromatic amino acid biosynthesis</keyword>
<dbReference type="Pfam" id="PF01264">
    <property type="entry name" value="Chorismate_synt"/>
    <property type="match status" value="1"/>
</dbReference>
<proteinExistence type="inferred from homology"/>
<dbReference type="GO" id="GO:0010181">
    <property type="term" value="F:FMN binding"/>
    <property type="evidence" value="ECO:0007669"/>
    <property type="project" value="TreeGrafter"/>
</dbReference>